<reference evidence="1 2" key="1">
    <citation type="submission" date="2020-07" db="EMBL/GenBank/DDBJ databases">
        <title>Genomic Encyclopedia of Type Strains, Phase IV (KMG-V): Genome sequencing to study the core and pangenomes of soil and plant-associated prokaryotes.</title>
        <authorList>
            <person name="Whitman W."/>
        </authorList>
    </citation>
    <scope>NUCLEOTIDE SEQUENCE [LARGE SCALE GENOMIC DNA]</scope>
    <source>
        <strain evidence="1 2">SEMIA 4052</strain>
    </source>
</reference>
<proteinExistence type="predicted"/>
<comment type="caution">
    <text evidence="1">The sequence shown here is derived from an EMBL/GenBank/DDBJ whole genome shotgun (WGS) entry which is preliminary data.</text>
</comment>
<dbReference type="AlphaFoldDB" id="A0A7Z0DTE4"/>
<dbReference type="EMBL" id="JACBZV010000001">
    <property type="protein sequence ID" value="NYJ09045.1"/>
    <property type="molecule type" value="Genomic_DNA"/>
</dbReference>
<gene>
    <name evidence="1" type="ORF">GGI64_000064</name>
</gene>
<name>A0A7Z0DTE4_RHILE</name>
<sequence length="120" mass="14114">MSFSEEQLWDEINESWTRMSFKQRYLWEAIKRPPEQWQLRGYGSCWTVALIGSTVIYYNQFEHGFNASNWFEHGVIAQYQSLNWGLEDVLQRQLDIINSGYDVGPWASPPIAGEYPNTSR</sequence>
<dbReference type="Proteomes" id="UP000535276">
    <property type="component" value="Unassembled WGS sequence"/>
</dbReference>
<organism evidence="1 2">
    <name type="scientific">Rhizobium leguminosarum</name>
    <dbReference type="NCBI Taxonomy" id="384"/>
    <lineage>
        <taxon>Bacteria</taxon>
        <taxon>Pseudomonadati</taxon>
        <taxon>Pseudomonadota</taxon>
        <taxon>Alphaproteobacteria</taxon>
        <taxon>Hyphomicrobiales</taxon>
        <taxon>Rhizobiaceae</taxon>
        <taxon>Rhizobium/Agrobacterium group</taxon>
        <taxon>Rhizobium</taxon>
    </lineage>
</organism>
<protein>
    <submittedName>
        <fullName evidence="1">Uncharacterized protein</fullName>
    </submittedName>
</protein>
<evidence type="ECO:0000313" key="1">
    <source>
        <dbReference type="EMBL" id="NYJ09045.1"/>
    </source>
</evidence>
<dbReference type="RefSeq" id="WP_054184766.1">
    <property type="nucleotide sequence ID" value="NZ_JACBZV010000001.1"/>
</dbReference>
<accession>A0A7Z0DTE4</accession>
<evidence type="ECO:0000313" key="2">
    <source>
        <dbReference type="Proteomes" id="UP000535276"/>
    </source>
</evidence>